<reference evidence="4 5" key="1">
    <citation type="journal article" date="2019" name="Int. J. Syst. Evol. Microbiol.">
        <title>The Global Catalogue of Microorganisms (GCM) 10K type strain sequencing project: providing services to taxonomists for standard genome sequencing and annotation.</title>
        <authorList>
            <consortium name="The Broad Institute Genomics Platform"/>
            <consortium name="The Broad Institute Genome Sequencing Center for Infectious Disease"/>
            <person name="Wu L."/>
            <person name="Ma J."/>
        </authorList>
    </citation>
    <scope>NUCLEOTIDE SEQUENCE [LARGE SCALE GENOMIC DNA]</scope>
    <source>
        <strain evidence="4 5">JCM 14942</strain>
    </source>
</reference>
<dbReference type="SUPFAM" id="SSF55846">
    <property type="entry name" value="N-acetylmuramoyl-L-alanine amidase-like"/>
    <property type="match status" value="1"/>
</dbReference>
<evidence type="ECO:0000313" key="5">
    <source>
        <dbReference type="Proteomes" id="UP001500842"/>
    </source>
</evidence>
<evidence type="ECO:0008006" key="6">
    <source>
        <dbReference type="Google" id="ProtNLM"/>
    </source>
</evidence>
<keyword evidence="5" id="KW-1185">Reference proteome</keyword>
<dbReference type="PANTHER" id="PTHR11022">
    <property type="entry name" value="PEPTIDOGLYCAN RECOGNITION PROTEIN"/>
    <property type="match status" value="1"/>
</dbReference>
<dbReference type="InterPro" id="IPR015510">
    <property type="entry name" value="PGRP"/>
</dbReference>
<dbReference type="Proteomes" id="UP001500842">
    <property type="component" value="Unassembled WGS sequence"/>
</dbReference>
<feature type="domain" description="Peptidoglycan recognition protein family" evidence="3">
    <location>
        <begin position="211"/>
        <end position="358"/>
    </location>
</feature>
<organism evidence="4 5">
    <name type="scientific">Nocardioides humi</name>
    <dbReference type="NCBI Taxonomy" id="449461"/>
    <lineage>
        <taxon>Bacteria</taxon>
        <taxon>Bacillati</taxon>
        <taxon>Actinomycetota</taxon>
        <taxon>Actinomycetes</taxon>
        <taxon>Propionibacteriales</taxon>
        <taxon>Nocardioidaceae</taxon>
        <taxon>Nocardioides</taxon>
    </lineage>
</organism>
<protein>
    <recommendedName>
        <fullName evidence="6">N-acetylmuramoyl-L-alanine amidase</fullName>
    </recommendedName>
</protein>
<dbReference type="InterPro" id="IPR036505">
    <property type="entry name" value="Amidase/PGRP_sf"/>
</dbReference>
<gene>
    <name evidence="4" type="ORF">GCM10009788_01080</name>
</gene>
<dbReference type="CDD" id="cd06583">
    <property type="entry name" value="PGRP"/>
    <property type="match status" value="1"/>
</dbReference>
<proteinExistence type="inferred from homology"/>
<evidence type="ECO:0000259" key="3">
    <source>
        <dbReference type="SMART" id="SM00701"/>
    </source>
</evidence>
<dbReference type="PANTHER" id="PTHR11022:SF41">
    <property type="entry name" value="PEPTIDOGLYCAN-RECOGNITION PROTEIN LC-RELATED"/>
    <property type="match status" value="1"/>
</dbReference>
<comment type="caution">
    <text evidence="4">The sequence shown here is derived from an EMBL/GenBank/DDBJ whole genome shotgun (WGS) entry which is preliminary data.</text>
</comment>
<dbReference type="SMART" id="SM00644">
    <property type="entry name" value="Ami_2"/>
    <property type="match status" value="1"/>
</dbReference>
<evidence type="ECO:0000313" key="4">
    <source>
        <dbReference type="EMBL" id="GAA1501902.1"/>
    </source>
</evidence>
<evidence type="ECO:0000256" key="1">
    <source>
        <dbReference type="ARBA" id="ARBA00007553"/>
    </source>
</evidence>
<name>A0ABN1ZPS3_9ACTN</name>
<dbReference type="InterPro" id="IPR006619">
    <property type="entry name" value="PGRP_domain_met/bac"/>
</dbReference>
<dbReference type="InterPro" id="IPR002502">
    <property type="entry name" value="Amidase_domain"/>
</dbReference>
<accession>A0ABN1ZPS3</accession>
<feature type="domain" description="N-acetylmuramoyl-L-alanine amidase" evidence="2">
    <location>
        <begin position="224"/>
        <end position="385"/>
    </location>
</feature>
<comment type="similarity">
    <text evidence="1">Belongs to the N-acetylmuramoyl-L-alanine amidase 2 family.</text>
</comment>
<dbReference type="Pfam" id="PF01510">
    <property type="entry name" value="Amidase_2"/>
    <property type="match status" value="1"/>
</dbReference>
<dbReference type="EMBL" id="BAAAOR010000002">
    <property type="protein sequence ID" value="GAA1501902.1"/>
    <property type="molecule type" value="Genomic_DNA"/>
</dbReference>
<dbReference type="Gene3D" id="3.40.80.10">
    <property type="entry name" value="Peptidoglycan recognition protein-like"/>
    <property type="match status" value="1"/>
</dbReference>
<dbReference type="SMART" id="SM00701">
    <property type="entry name" value="PGRP"/>
    <property type="match status" value="1"/>
</dbReference>
<evidence type="ECO:0000259" key="2">
    <source>
        <dbReference type="SMART" id="SM00644"/>
    </source>
</evidence>
<sequence>MVMTLSDPSLRRRDLAALGAAVVAVPLVALSSGPAGAAPGLAGPGLAPGAARAGGAPRLRLRRDDDGVGSAVDVALTQDPQVAARGAVLRTAAQRTDRFALLGVTWATATATAPAAGTGQVRVRVRRAGGAWGPWRAVPALHDLPDRGTGEGRTGRVATEPLWVGDSDGVQVEVTGAVHDPVLTLIDPGRHAQDDVDVDVAARPRRKARRPKIRSRRAWGAKERWATGRPKKVKTVEQVHVHHTATGNDYRKRDVPRILRAIYRYHTKTLGWSDVGYNFFVDRFGRIWAGRRDPDREIRGAHTLGFNHTSVGIAVLGSYQEVAPTPKVLAGIAKVAAWKLRKYRRDPLGTTPVKSHGSDRYPKGTWVTLPVIDGHRDTNDTECPGQYLYDALPEIRLRTARRMKKRR</sequence>